<dbReference type="PANTHER" id="PTHR34136">
    <property type="match status" value="1"/>
</dbReference>
<organism evidence="3 4">
    <name type="scientific">Rhabdobacter roseus</name>
    <dbReference type="NCBI Taxonomy" id="1655419"/>
    <lineage>
        <taxon>Bacteria</taxon>
        <taxon>Pseudomonadati</taxon>
        <taxon>Bacteroidota</taxon>
        <taxon>Cytophagia</taxon>
        <taxon>Cytophagales</taxon>
        <taxon>Cytophagaceae</taxon>
        <taxon>Rhabdobacter</taxon>
    </lineage>
</organism>
<sequence length="255" mass="29484">MKKLFSFFPMTVGTYDSFVSKVVDLGMKKRSSYVCVANVHMMGEAKKDPSYAKIINEADLVTPDGMPLVLAMRWLYNVPQERVAGCDLFPSLLNEAAKKNLNVFFLGSTQDVLNKLEDKCIRNIPKLKIAGKYSPPFRQATEDEQKALIKIINDSNSHIIFVALGCPKQEKWMASMKGKIQGVMIGVGNAFPVYAGIEKLAPQWMRRLSLEWVYRFAQDPQRLWKRYIVNNSMFIWWFSIEWFRLRLTFKKIKYS</sequence>
<dbReference type="AlphaFoldDB" id="A0A840TUV4"/>
<keyword evidence="2 3" id="KW-0808">Transferase</keyword>
<dbReference type="Proteomes" id="UP000557307">
    <property type="component" value="Unassembled WGS sequence"/>
</dbReference>
<keyword evidence="1 3" id="KW-0328">Glycosyltransferase</keyword>
<name>A0A840TUV4_9BACT</name>
<evidence type="ECO:0000256" key="1">
    <source>
        <dbReference type="ARBA" id="ARBA00022676"/>
    </source>
</evidence>
<accession>A0A840TUV4</accession>
<dbReference type="EC" id="2.4.1.187" evidence="3"/>
<dbReference type="RefSeq" id="WP_184178080.1">
    <property type="nucleotide sequence ID" value="NZ_JACHGF010000011.1"/>
</dbReference>
<dbReference type="CDD" id="cd06533">
    <property type="entry name" value="Glyco_transf_WecG_TagA"/>
    <property type="match status" value="1"/>
</dbReference>
<keyword evidence="4" id="KW-1185">Reference proteome</keyword>
<protein>
    <submittedName>
        <fullName evidence="3">N-acetylglucosaminyldiphosphoundecaprenol N-acetyl-beta-D-mannosaminyltransferase</fullName>
        <ecNumber evidence="3">2.4.1.187</ecNumber>
    </submittedName>
</protein>
<dbReference type="EMBL" id="JACHGF010000011">
    <property type="protein sequence ID" value="MBB5286685.1"/>
    <property type="molecule type" value="Genomic_DNA"/>
</dbReference>
<evidence type="ECO:0000313" key="4">
    <source>
        <dbReference type="Proteomes" id="UP000557307"/>
    </source>
</evidence>
<dbReference type="PANTHER" id="PTHR34136:SF1">
    <property type="entry name" value="UDP-N-ACETYL-D-MANNOSAMINURONIC ACID TRANSFERASE"/>
    <property type="match status" value="1"/>
</dbReference>
<reference evidence="3 4" key="1">
    <citation type="submission" date="2020-08" db="EMBL/GenBank/DDBJ databases">
        <title>Genomic Encyclopedia of Type Strains, Phase IV (KMG-IV): sequencing the most valuable type-strain genomes for metagenomic binning, comparative biology and taxonomic classification.</title>
        <authorList>
            <person name="Goeker M."/>
        </authorList>
    </citation>
    <scope>NUCLEOTIDE SEQUENCE [LARGE SCALE GENOMIC DNA]</scope>
    <source>
        <strain evidence="3 4">DSM 105074</strain>
    </source>
</reference>
<dbReference type="InterPro" id="IPR004629">
    <property type="entry name" value="WecG_TagA_CpsF"/>
</dbReference>
<evidence type="ECO:0000313" key="3">
    <source>
        <dbReference type="EMBL" id="MBB5286685.1"/>
    </source>
</evidence>
<evidence type="ECO:0000256" key="2">
    <source>
        <dbReference type="ARBA" id="ARBA00022679"/>
    </source>
</evidence>
<proteinExistence type="predicted"/>
<gene>
    <name evidence="3" type="ORF">HNQ92_004846</name>
</gene>
<comment type="caution">
    <text evidence="3">The sequence shown here is derived from an EMBL/GenBank/DDBJ whole genome shotgun (WGS) entry which is preliminary data.</text>
</comment>
<dbReference type="NCBIfam" id="TIGR00696">
    <property type="entry name" value="wecG_tagA_cpsF"/>
    <property type="match status" value="1"/>
</dbReference>
<dbReference type="GO" id="GO:0047244">
    <property type="term" value="F:N-acetylglucosaminyldiphosphoundecaprenol N-acetyl-beta-D-mannosaminyltransferase activity"/>
    <property type="evidence" value="ECO:0007669"/>
    <property type="project" value="UniProtKB-EC"/>
</dbReference>
<dbReference type="Pfam" id="PF03808">
    <property type="entry name" value="Glyco_tran_WecG"/>
    <property type="match status" value="1"/>
</dbReference>